<evidence type="ECO:0000313" key="3">
    <source>
        <dbReference type="Proteomes" id="UP001605036"/>
    </source>
</evidence>
<proteinExistence type="predicted"/>
<feature type="compositionally biased region" description="Acidic residues" evidence="1">
    <location>
        <begin position="1"/>
        <end position="10"/>
    </location>
</feature>
<sequence>MEEKDEEESLIESSTHQTYNDDLQDEDFEEFSDLSSEDITIFLGVPDDKVPNYDRLEDHASLNVIFKQTNALKKYTIVDEVDTTEASKLGVHCTSSDSNY</sequence>
<dbReference type="EMBL" id="JBHFFA010000007">
    <property type="protein sequence ID" value="KAL2611259.1"/>
    <property type="molecule type" value="Genomic_DNA"/>
</dbReference>
<keyword evidence="3" id="KW-1185">Reference proteome</keyword>
<dbReference type="AlphaFoldDB" id="A0ABD1XQM3"/>
<evidence type="ECO:0000313" key="2">
    <source>
        <dbReference type="EMBL" id="KAL2611259.1"/>
    </source>
</evidence>
<name>A0ABD1XQM3_9MARC</name>
<gene>
    <name evidence="2" type="ORF">R1flu_022951</name>
</gene>
<reference evidence="2 3" key="1">
    <citation type="submission" date="2024-09" db="EMBL/GenBank/DDBJ databases">
        <title>Chromosome-scale assembly of Riccia fluitans.</title>
        <authorList>
            <person name="Paukszto L."/>
            <person name="Sawicki J."/>
            <person name="Karawczyk K."/>
            <person name="Piernik-Szablinska J."/>
            <person name="Szczecinska M."/>
            <person name="Mazdziarz M."/>
        </authorList>
    </citation>
    <scope>NUCLEOTIDE SEQUENCE [LARGE SCALE GENOMIC DNA]</scope>
    <source>
        <strain evidence="2">Rf_01</strain>
        <tissue evidence="2">Aerial parts of the thallus</tissue>
    </source>
</reference>
<dbReference type="Proteomes" id="UP001605036">
    <property type="component" value="Unassembled WGS sequence"/>
</dbReference>
<evidence type="ECO:0000256" key="1">
    <source>
        <dbReference type="SAM" id="MobiDB-lite"/>
    </source>
</evidence>
<protein>
    <submittedName>
        <fullName evidence="2">Uncharacterized protein</fullName>
    </submittedName>
</protein>
<accession>A0ABD1XQM3</accession>
<feature type="region of interest" description="Disordered" evidence="1">
    <location>
        <begin position="1"/>
        <end position="24"/>
    </location>
</feature>
<comment type="caution">
    <text evidence="2">The sequence shown here is derived from an EMBL/GenBank/DDBJ whole genome shotgun (WGS) entry which is preliminary data.</text>
</comment>
<organism evidence="2 3">
    <name type="scientific">Riccia fluitans</name>
    <dbReference type="NCBI Taxonomy" id="41844"/>
    <lineage>
        <taxon>Eukaryota</taxon>
        <taxon>Viridiplantae</taxon>
        <taxon>Streptophyta</taxon>
        <taxon>Embryophyta</taxon>
        <taxon>Marchantiophyta</taxon>
        <taxon>Marchantiopsida</taxon>
        <taxon>Marchantiidae</taxon>
        <taxon>Marchantiales</taxon>
        <taxon>Ricciaceae</taxon>
        <taxon>Riccia</taxon>
    </lineage>
</organism>